<accession>A0ABV8Z1F5</accession>
<gene>
    <name evidence="1" type="ORF">ACFPH6_38680</name>
</gene>
<reference evidence="2" key="1">
    <citation type="journal article" date="2019" name="Int. J. Syst. Evol. Microbiol.">
        <title>The Global Catalogue of Microorganisms (GCM) 10K type strain sequencing project: providing services to taxonomists for standard genome sequencing and annotation.</title>
        <authorList>
            <consortium name="The Broad Institute Genomics Platform"/>
            <consortium name="The Broad Institute Genome Sequencing Center for Infectious Disease"/>
            <person name="Wu L."/>
            <person name="Ma J."/>
        </authorList>
    </citation>
    <scope>NUCLEOTIDE SEQUENCE [LARGE SCALE GENOMIC DNA]</scope>
    <source>
        <strain evidence="2">DT43</strain>
    </source>
</reference>
<dbReference type="Proteomes" id="UP001596012">
    <property type="component" value="Unassembled WGS sequence"/>
</dbReference>
<dbReference type="RefSeq" id="WP_386350912.1">
    <property type="nucleotide sequence ID" value="NZ_JBHSFG010000080.1"/>
</dbReference>
<organism evidence="1 2">
    <name type="scientific">Streptomyces xiangluensis</name>
    <dbReference type="NCBI Taxonomy" id="2665720"/>
    <lineage>
        <taxon>Bacteria</taxon>
        <taxon>Bacillati</taxon>
        <taxon>Actinomycetota</taxon>
        <taxon>Actinomycetes</taxon>
        <taxon>Kitasatosporales</taxon>
        <taxon>Streptomycetaceae</taxon>
        <taxon>Streptomyces</taxon>
    </lineage>
</organism>
<protein>
    <submittedName>
        <fullName evidence="1">Uncharacterized protein</fullName>
    </submittedName>
</protein>
<comment type="caution">
    <text evidence="1">The sequence shown here is derived from an EMBL/GenBank/DDBJ whole genome shotgun (WGS) entry which is preliminary data.</text>
</comment>
<keyword evidence="2" id="KW-1185">Reference proteome</keyword>
<sequence>MLGVVLRAERVLRFDCNRWTVLEKPAEVAAAFESHWHRSA</sequence>
<dbReference type="EMBL" id="JBHSFG010000080">
    <property type="protein sequence ID" value="MFC4470361.1"/>
    <property type="molecule type" value="Genomic_DNA"/>
</dbReference>
<evidence type="ECO:0000313" key="1">
    <source>
        <dbReference type="EMBL" id="MFC4470361.1"/>
    </source>
</evidence>
<name>A0ABV8Z1F5_9ACTN</name>
<proteinExistence type="predicted"/>
<evidence type="ECO:0000313" key="2">
    <source>
        <dbReference type="Proteomes" id="UP001596012"/>
    </source>
</evidence>